<evidence type="ECO:0000313" key="3">
    <source>
        <dbReference type="Proteomes" id="UP001160148"/>
    </source>
</evidence>
<dbReference type="Gene3D" id="3.30.420.40">
    <property type="match status" value="2"/>
</dbReference>
<name>A0AAV0W9Q8_9HEMI</name>
<evidence type="ECO:0000313" key="2">
    <source>
        <dbReference type="EMBL" id="CAI6352408.1"/>
    </source>
</evidence>
<proteinExistence type="inferred from homology"/>
<dbReference type="SUPFAM" id="SSF53067">
    <property type="entry name" value="Actin-like ATPase domain"/>
    <property type="match status" value="1"/>
</dbReference>
<evidence type="ECO:0008006" key="4">
    <source>
        <dbReference type="Google" id="ProtNLM"/>
    </source>
</evidence>
<dbReference type="Gene3D" id="3.90.640.10">
    <property type="entry name" value="Actin, Chain A, domain 4"/>
    <property type="match status" value="1"/>
</dbReference>
<keyword evidence="3" id="KW-1185">Reference proteome</keyword>
<organism evidence="2 3">
    <name type="scientific">Macrosiphum euphorbiae</name>
    <name type="common">potato aphid</name>
    <dbReference type="NCBI Taxonomy" id="13131"/>
    <lineage>
        <taxon>Eukaryota</taxon>
        <taxon>Metazoa</taxon>
        <taxon>Ecdysozoa</taxon>
        <taxon>Arthropoda</taxon>
        <taxon>Hexapoda</taxon>
        <taxon>Insecta</taxon>
        <taxon>Pterygota</taxon>
        <taxon>Neoptera</taxon>
        <taxon>Paraneoptera</taxon>
        <taxon>Hemiptera</taxon>
        <taxon>Sternorrhyncha</taxon>
        <taxon>Aphidomorpha</taxon>
        <taxon>Aphidoidea</taxon>
        <taxon>Aphididae</taxon>
        <taxon>Macrosiphini</taxon>
        <taxon>Macrosiphum</taxon>
    </lineage>
</organism>
<evidence type="ECO:0000256" key="1">
    <source>
        <dbReference type="RuleBase" id="RU000487"/>
    </source>
</evidence>
<comment type="similarity">
    <text evidence="1">Belongs to the actin family.</text>
</comment>
<dbReference type="Pfam" id="PF00022">
    <property type="entry name" value="Actin"/>
    <property type="match status" value="1"/>
</dbReference>
<accession>A0AAV0W9Q8</accession>
<dbReference type="InterPro" id="IPR004000">
    <property type="entry name" value="Actin"/>
</dbReference>
<reference evidence="2 3" key="1">
    <citation type="submission" date="2023-01" db="EMBL/GenBank/DDBJ databases">
        <authorList>
            <person name="Whitehead M."/>
        </authorList>
    </citation>
    <scope>NUCLEOTIDE SEQUENCE [LARGE SCALE GENOMIC DNA]</scope>
</reference>
<dbReference type="SMART" id="SM00268">
    <property type="entry name" value="ACTIN"/>
    <property type="match status" value="1"/>
</dbReference>
<dbReference type="PANTHER" id="PTHR11937">
    <property type="entry name" value="ACTIN"/>
    <property type="match status" value="1"/>
</dbReference>
<dbReference type="EMBL" id="CARXXK010000002">
    <property type="protein sequence ID" value="CAI6352408.1"/>
    <property type="molecule type" value="Genomic_DNA"/>
</dbReference>
<dbReference type="Proteomes" id="UP001160148">
    <property type="component" value="Unassembled WGS sequence"/>
</dbReference>
<protein>
    <recommendedName>
        <fullName evidence="4">Actin</fullName>
    </recommendedName>
</protein>
<dbReference type="AlphaFoldDB" id="A0AAV0W9Q8"/>
<sequence>MSVGGWHITQYLIEFLNKRGYSFNSSKDFKTINNIKEKLCYFALNFNFERDMYTKEKEKQYILPDGMVINVETEAFQSPEILFDPLLFNIESKLGGIHNLIHRACSALNYKKQKNMYNNIILAGGNTMFKFLPIRLEKMVADLVTSSTSIQIKAGPERKFSTWLEGSVLASMPSYQKMWISKENGPAALHEKSLI</sequence>
<comment type="caution">
    <text evidence="2">The sequence shown here is derived from an EMBL/GenBank/DDBJ whole genome shotgun (WGS) entry which is preliminary data.</text>
</comment>
<dbReference type="FunFam" id="3.90.640.10:FF:000007">
    <property type="entry name" value="Actin like 7B"/>
    <property type="match status" value="1"/>
</dbReference>
<gene>
    <name evidence="2" type="ORF">MEUPH1_LOCUS8654</name>
</gene>
<dbReference type="InterPro" id="IPR043129">
    <property type="entry name" value="ATPase_NBD"/>
</dbReference>